<sequence>MEAIRRHEQFWEELEKQNKITKIIRKYDLSKDGKLNKEELGNMLQDLAGGEKPTEEEVVYVLKTADLIDKKIDDHIGPEELETAIDIWHRYLNSKPEIARIFDKYDKNQSGQLEFDELKALLQELNDGKEPEDNEVQEVLKHADGITQAKSGGITRTELKHAIALWYSHVEGSKKCCVIS</sequence>
<dbReference type="InterPro" id="IPR018247">
    <property type="entry name" value="EF_Hand_1_Ca_BS"/>
</dbReference>
<dbReference type="OMA" id="AKKSTIC"/>
<reference evidence="6" key="2">
    <citation type="submission" date="2012-11" db="EMBL/GenBank/DDBJ databases">
        <authorList>
            <person name="Kuo A."/>
            <person name="Curtis B.A."/>
            <person name="Tanifuji G."/>
            <person name="Burki F."/>
            <person name="Gruber A."/>
            <person name="Irimia M."/>
            <person name="Maruyama S."/>
            <person name="Arias M.C."/>
            <person name="Ball S.G."/>
            <person name="Gile G.H."/>
            <person name="Hirakawa Y."/>
            <person name="Hopkins J.F."/>
            <person name="Rensing S.A."/>
            <person name="Schmutz J."/>
            <person name="Symeonidi A."/>
            <person name="Elias M."/>
            <person name="Eveleigh R.J."/>
            <person name="Herman E.K."/>
            <person name="Klute M.J."/>
            <person name="Nakayama T."/>
            <person name="Obornik M."/>
            <person name="Reyes-Prieto A."/>
            <person name="Armbrust E.V."/>
            <person name="Aves S.J."/>
            <person name="Beiko R.G."/>
            <person name="Coutinho P."/>
            <person name="Dacks J.B."/>
            <person name="Durnford D.G."/>
            <person name="Fast N.M."/>
            <person name="Green B.R."/>
            <person name="Grisdale C."/>
            <person name="Hempe F."/>
            <person name="Henrissat B."/>
            <person name="Hoppner M.P."/>
            <person name="Ishida K.-I."/>
            <person name="Kim E."/>
            <person name="Koreny L."/>
            <person name="Kroth P.G."/>
            <person name="Liu Y."/>
            <person name="Malik S.-B."/>
            <person name="Maier U.G."/>
            <person name="McRose D."/>
            <person name="Mock T."/>
            <person name="Neilson J.A."/>
            <person name="Onodera N.T."/>
            <person name="Poole A.M."/>
            <person name="Pritham E.J."/>
            <person name="Richards T.A."/>
            <person name="Rocap G."/>
            <person name="Roy S.W."/>
            <person name="Sarai C."/>
            <person name="Schaack S."/>
            <person name="Shirato S."/>
            <person name="Slamovits C.H."/>
            <person name="Spencer D.F."/>
            <person name="Suzuki S."/>
            <person name="Worden A.Z."/>
            <person name="Zauner S."/>
            <person name="Barry K."/>
            <person name="Bell C."/>
            <person name="Bharti A.K."/>
            <person name="Crow J.A."/>
            <person name="Grimwood J."/>
            <person name="Kramer R."/>
            <person name="Lindquist E."/>
            <person name="Lucas S."/>
            <person name="Salamov A."/>
            <person name="McFadden G.I."/>
            <person name="Lane C.E."/>
            <person name="Keeling P.J."/>
            <person name="Gray M.W."/>
            <person name="Grigoriev I.V."/>
            <person name="Archibald J.M."/>
        </authorList>
    </citation>
    <scope>NUCLEOTIDE SEQUENCE</scope>
    <source>
        <strain evidence="6">CCMP2712</strain>
    </source>
</reference>
<dbReference type="HOGENOM" id="CLU_116505_0_0_1"/>
<dbReference type="InterPro" id="IPR011992">
    <property type="entry name" value="EF-hand-dom_pair"/>
</dbReference>
<evidence type="ECO:0000259" key="3">
    <source>
        <dbReference type="PROSITE" id="PS50222"/>
    </source>
</evidence>
<dbReference type="InterPro" id="IPR050145">
    <property type="entry name" value="Centrin_CML-like"/>
</dbReference>
<feature type="domain" description="EF-hand" evidence="3">
    <location>
        <begin position="93"/>
        <end position="128"/>
    </location>
</feature>
<gene>
    <name evidence="4" type="ORF">GUITHDRAFT_163765</name>
</gene>
<protein>
    <recommendedName>
        <fullName evidence="3">EF-hand domain-containing protein</fullName>
    </recommendedName>
</protein>
<dbReference type="OrthoDB" id="428774at2759"/>
<dbReference type="Gene3D" id="1.10.238.10">
    <property type="entry name" value="EF-hand"/>
    <property type="match status" value="2"/>
</dbReference>
<evidence type="ECO:0000256" key="1">
    <source>
        <dbReference type="ARBA" id="ARBA00022737"/>
    </source>
</evidence>
<reference evidence="5" key="3">
    <citation type="submission" date="2015-06" db="UniProtKB">
        <authorList>
            <consortium name="EnsemblProtists"/>
        </authorList>
    </citation>
    <scope>IDENTIFICATION</scope>
</reference>
<dbReference type="SMART" id="SM00054">
    <property type="entry name" value="EFh"/>
    <property type="match status" value="2"/>
</dbReference>
<keyword evidence="2" id="KW-0106">Calcium</keyword>
<dbReference type="PANTHER" id="PTHR23050">
    <property type="entry name" value="CALCIUM BINDING PROTEIN"/>
    <property type="match status" value="1"/>
</dbReference>
<evidence type="ECO:0000313" key="4">
    <source>
        <dbReference type="EMBL" id="EKX43820.1"/>
    </source>
</evidence>
<dbReference type="GO" id="GO:0005509">
    <property type="term" value="F:calcium ion binding"/>
    <property type="evidence" value="ECO:0007669"/>
    <property type="project" value="InterPro"/>
</dbReference>
<accession>L1J6X2</accession>
<dbReference type="eggNOG" id="ENOG502SWCB">
    <property type="taxonomic scope" value="Eukaryota"/>
</dbReference>
<feature type="domain" description="EF-hand" evidence="3">
    <location>
        <begin position="15"/>
        <end position="50"/>
    </location>
</feature>
<proteinExistence type="predicted"/>
<dbReference type="EMBL" id="JH993008">
    <property type="protein sequence ID" value="EKX43820.1"/>
    <property type="molecule type" value="Genomic_DNA"/>
</dbReference>
<dbReference type="Proteomes" id="UP000011087">
    <property type="component" value="Unassembled WGS sequence"/>
</dbReference>
<dbReference type="RefSeq" id="XP_005830800.1">
    <property type="nucleotide sequence ID" value="XM_005830743.1"/>
</dbReference>
<name>L1J6X2_GUITC</name>
<dbReference type="PROSITE" id="PS50222">
    <property type="entry name" value="EF_HAND_2"/>
    <property type="match status" value="2"/>
</dbReference>
<dbReference type="SUPFAM" id="SSF47473">
    <property type="entry name" value="EF-hand"/>
    <property type="match status" value="1"/>
</dbReference>
<dbReference type="Pfam" id="PF13202">
    <property type="entry name" value="EF-hand_5"/>
    <property type="match status" value="1"/>
</dbReference>
<dbReference type="PaxDb" id="55529-EKX43820"/>
<dbReference type="Pfam" id="PF13499">
    <property type="entry name" value="EF-hand_7"/>
    <property type="match status" value="1"/>
</dbReference>
<dbReference type="GeneID" id="17300367"/>
<dbReference type="InterPro" id="IPR002048">
    <property type="entry name" value="EF_hand_dom"/>
</dbReference>
<evidence type="ECO:0000256" key="2">
    <source>
        <dbReference type="ARBA" id="ARBA00022837"/>
    </source>
</evidence>
<dbReference type="KEGG" id="gtt:GUITHDRAFT_163765"/>
<dbReference type="EnsemblProtists" id="EKX43820">
    <property type="protein sequence ID" value="EKX43820"/>
    <property type="gene ID" value="GUITHDRAFT_163765"/>
</dbReference>
<dbReference type="AlphaFoldDB" id="L1J6X2"/>
<organism evidence="4">
    <name type="scientific">Guillardia theta (strain CCMP2712)</name>
    <name type="common">Cryptophyte</name>
    <dbReference type="NCBI Taxonomy" id="905079"/>
    <lineage>
        <taxon>Eukaryota</taxon>
        <taxon>Cryptophyceae</taxon>
        <taxon>Pyrenomonadales</taxon>
        <taxon>Geminigeraceae</taxon>
        <taxon>Guillardia</taxon>
    </lineage>
</organism>
<dbReference type="STRING" id="905079.L1J6X2"/>
<keyword evidence="1" id="KW-0677">Repeat</keyword>
<keyword evidence="6" id="KW-1185">Reference proteome</keyword>
<evidence type="ECO:0000313" key="6">
    <source>
        <dbReference type="Proteomes" id="UP000011087"/>
    </source>
</evidence>
<dbReference type="CDD" id="cd00051">
    <property type="entry name" value="EFh"/>
    <property type="match status" value="1"/>
</dbReference>
<evidence type="ECO:0000313" key="5">
    <source>
        <dbReference type="EnsemblProtists" id="EKX43820"/>
    </source>
</evidence>
<dbReference type="PROSITE" id="PS00018">
    <property type="entry name" value="EF_HAND_1"/>
    <property type="match status" value="2"/>
</dbReference>
<reference evidence="4 6" key="1">
    <citation type="journal article" date="2012" name="Nature">
        <title>Algal genomes reveal evolutionary mosaicism and the fate of nucleomorphs.</title>
        <authorList>
            <consortium name="DOE Joint Genome Institute"/>
            <person name="Curtis B.A."/>
            <person name="Tanifuji G."/>
            <person name="Burki F."/>
            <person name="Gruber A."/>
            <person name="Irimia M."/>
            <person name="Maruyama S."/>
            <person name="Arias M.C."/>
            <person name="Ball S.G."/>
            <person name="Gile G.H."/>
            <person name="Hirakawa Y."/>
            <person name="Hopkins J.F."/>
            <person name="Kuo A."/>
            <person name="Rensing S.A."/>
            <person name="Schmutz J."/>
            <person name="Symeonidi A."/>
            <person name="Elias M."/>
            <person name="Eveleigh R.J."/>
            <person name="Herman E.K."/>
            <person name="Klute M.J."/>
            <person name="Nakayama T."/>
            <person name="Obornik M."/>
            <person name="Reyes-Prieto A."/>
            <person name="Armbrust E.V."/>
            <person name="Aves S.J."/>
            <person name="Beiko R.G."/>
            <person name="Coutinho P."/>
            <person name="Dacks J.B."/>
            <person name="Durnford D.G."/>
            <person name="Fast N.M."/>
            <person name="Green B.R."/>
            <person name="Grisdale C.J."/>
            <person name="Hempel F."/>
            <person name="Henrissat B."/>
            <person name="Hoppner M.P."/>
            <person name="Ishida K."/>
            <person name="Kim E."/>
            <person name="Koreny L."/>
            <person name="Kroth P.G."/>
            <person name="Liu Y."/>
            <person name="Malik S.B."/>
            <person name="Maier U.G."/>
            <person name="McRose D."/>
            <person name="Mock T."/>
            <person name="Neilson J.A."/>
            <person name="Onodera N.T."/>
            <person name="Poole A.M."/>
            <person name="Pritham E.J."/>
            <person name="Richards T.A."/>
            <person name="Rocap G."/>
            <person name="Roy S.W."/>
            <person name="Sarai C."/>
            <person name="Schaack S."/>
            <person name="Shirato S."/>
            <person name="Slamovits C.H."/>
            <person name="Spencer D.F."/>
            <person name="Suzuki S."/>
            <person name="Worden A.Z."/>
            <person name="Zauner S."/>
            <person name="Barry K."/>
            <person name="Bell C."/>
            <person name="Bharti A.K."/>
            <person name="Crow J.A."/>
            <person name="Grimwood J."/>
            <person name="Kramer R."/>
            <person name="Lindquist E."/>
            <person name="Lucas S."/>
            <person name="Salamov A."/>
            <person name="McFadden G.I."/>
            <person name="Lane C.E."/>
            <person name="Keeling P.J."/>
            <person name="Gray M.W."/>
            <person name="Grigoriev I.V."/>
            <person name="Archibald J.M."/>
        </authorList>
    </citation>
    <scope>NUCLEOTIDE SEQUENCE</scope>
    <source>
        <strain evidence="4 6">CCMP2712</strain>
    </source>
</reference>